<keyword evidence="1 3" id="KW-0378">Hydrolase</keyword>
<keyword evidence="4" id="KW-1185">Reference proteome</keyword>
<dbReference type="RefSeq" id="WP_124027405.1">
    <property type="nucleotide sequence ID" value="NZ_JBHRSN010000015.1"/>
</dbReference>
<dbReference type="AlphaFoldDB" id="A0A3N5YDA7"/>
<accession>A0A3N5YDA7</accession>
<dbReference type="Gene3D" id="3.40.50.1820">
    <property type="entry name" value="alpha/beta hydrolase"/>
    <property type="match status" value="1"/>
</dbReference>
<dbReference type="OrthoDB" id="9808398at2"/>
<dbReference type="Pfam" id="PF12697">
    <property type="entry name" value="Abhydrolase_6"/>
    <property type="match status" value="1"/>
</dbReference>
<proteinExistence type="predicted"/>
<dbReference type="PANTHER" id="PTHR46118">
    <property type="entry name" value="PROTEIN ABHD11"/>
    <property type="match status" value="1"/>
</dbReference>
<name>A0A3N5YDA7_9ALTE</name>
<dbReference type="InterPro" id="IPR000073">
    <property type="entry name" value="AB_hydrolase_1"/>
</dbReference>
<dbReference type="GO" id="GO:0016787">
    <property type="term" value="F:hydrolase activity"/>
    <property type="evidence" value="ECO:0007669"/>
    <property type="project" value="UniProtKB-KW"/>
</dbReference>
<organism evidence="3 4">
    <name type="scientific">Alteromonas sediminis</name>
    <dbReference type="NCBI Taxonomy" id="2259342"/>
    <lineage>
        <taxon>Bacteria</taxon>
        <taxon>Pseudomonadati</taxon>
        <taxon>Pseudomonadota</taxon>
        <taxon>Gammaproteobacteria</taxon>
        <taxon>Alteromonadales</taxon>
        <taxon>Alteromonadaceae</taxon>
        <taxon>Alteromonas/Salinimonas group</taxon>
        <taxon>Alteromonas</taxon>
    </lineage>
</organism>
<evidence type="ECO:0000256" key="1">
    <source>
        <dbReference type="ARBA" id="ARBA00022801"/>
    </source>
</evidence>
<sequence>MLNFDKFTASKKNAPKVVLIHGLFGDKDNLSALRKSLQDEYHVLAIDLPNHGASEHIDKWSFKQVAALLKKTFDAIDFKPDALVGHSLGGKVAMAYALEYPNDLACAVIADIAPASYPARHDNVFNALNAVAAKSINQRAEASDILSATLKEKATQQFLLKSFKKSQTGWHWQFNLKGLESDYQALSGWPYDTQSTQTNMLFVKGQESDYLTTCHTDSVNRHFPNAKVKVIAGTGHWLHAEKPVVFNRIVTQFLQQTIV</sequence>
<dbReference type="SUPFAM" id="SSF53474">
    <property type="entry name" value="alpha/beta-Hydrolases"/>
    <property type="match status" value="1"/>
</dbReference>
<dbReference type="EMBL" id="RPOK01000002">
    <property type="protein sequence ID" value="RPJ67505.1"/>
    <property type="molecule type" value="Genomic_DNA"/>
</dbReference>
<evidence type="ECO:0000259" key="2">
    <source>
        <dbReference type="Pfam" id="PF12697"/>
    </source>
</evidence>
<dbReference type="PRINTS" id="PR00111">
    <property type="entry name" value="ABHYDROLASE"/>
</dbReference>
<reference evidence="3 4" key="1">
    <citation type="submission" date="2018-11" db="EMBL/GenBank/DDBJ databases">
        <authorList>
            <person name="Ye M.-Q."/>
            <person name="Du Z.-J."/>
        </authorList>
    </citation>
    <scope>NUCLEOTIDE SEQUENCE [LARGE SCALE GENOMIC DNA]</scope>
    <source>
        <strain evidence="3 4">U0105</strain>
    </source>
</reference>
<dbReference type="PANTHER" id="PTHR46118:SF4">
    <property type="entry name" value="PROTEIN ABHD11"/>
    <property type="match status" value="1"/>
</dbReference>
<feature type="domain" description="AB hydrolase-1" evidence="2">
    <location>
        <begin position="17"/>
        <end position="247"/>
    </location>
</feature>
<dbReference type="InterPro" id="IPR029058">
    <property type="entry name" value="AB_hydrolase_fold"/>
</dbReference>
<comment type="caution">
    <text evidence="3">The sequence shown here is derived from an EMBL/GenBank/DDBJ whole genome shotgun (WGS) entry which is preliminary data.</text>
</comment>
<gene>
    <name evidence="3" type="ORF">DRW07_08300</name>
</gene>
<protein>
    <submittedName>
        <fullName evidence="3">Alpha/beta fold hydrolase</fullName>
    </submittedName>
</protein>
<evidence type="ECO:0000313" key="4">
    <source>
        <dbReference type="Proteomes" id="UP000275281"/>
    </source>
</evidence>
<evidence type="ECO:0000313" key="3">
    <source>
        <dbReference type="EMBL" id="RPJ67505.1"/>
    </source>
</evidence>
<dbReference type="Proteomes" id="UP000275281">
    <property type="component" value="Unassembled WGS sequence"/>
</dbReference>